<accession>A0A974CD44</accession>
<organism evidence="15 16">
    <name type="scientific">Xenopus laevis</name>
    <name type="common">African clawed frog</name>
    <dbReference type="NCBI Taxonomy" id="8355"/>
    <lineage>
        <taxon>Eukaryota</taxon>
        <taxon>Metazoa</taxon>
        <taxon>Chordata</taxon>
        <taxon>Craniata</taxon>
        <taxon>Vertebrata</taxon>
        <taxon>Euteleostomi</taxon>
        <taxon>Amphibia</taxon>
        <taxon>Batrachia</taxon>
        <taxon>Anura</taxon>
        <taxon>Pipoidea</taxon>
        <taxon>Pipidae</taxon>
        <taxon>Xenopodinae</taxon>
        <taxon>Xenopus</taxon>
        <taxon>Xenopus</taxon>
    </lineage>
</organism>
<comment type="catalytic activity">
    <reaction evidence="10">
        <text>ATP + H2O = ADP + phosphate + H(+)</text>
        <dbReference type="Rhea" id="RHEA:13065"/>
        <dbReference type="ChEBI" id="CHEBI:15377"/>
        <dbReference type="ChEBI" id="CHEBI:15378"/>
        <dbReference type="ChEBI" id="CHEBI:30616"/>
        <dbReference type="ChEBI" id="CHEBI:43474"/>
        <dbReference type="ChEBI" id="CHEBI:456216"/>
        <dbReference type="EC" id="3.6.4.12"/>
    </reaction>
    <physiologicalReaction direction="left-to-right" evidence="10">
        <dbReference type="Rhea" id="RHEA:13066"/>
    </physiologicalReaction>
</comment>
<feature type="domain" description="RuvB-like AAA-lid" evidence="14">
    <location>
        <begin position="29"/>
        <end position="94"/>
    </location>
</feature>
<keyword evidence="12" id="KW-0227">DNA damage</keyword>
<keyword evidence="12" id="KW-0804">Transcription</keyword>
<evidence type="ECO:0000256" key="10">
    <source>
        <dbReference type="ARBA" id="ARBA00048432"/>
    </source>
</evidence>
<keyword evidence="3 12" id="KW-0547">Nucleotide-binding</keyword>
<dbReference type="AlphaFoldDB" id="A0A974CD44"/>
<feature type="domain" description="TIP49 P-loop" evidence="13">
    <location>
        <begin position="1"/>
        <end position="23"/>
    </location>
</feature>
<keyword evidence="5 12" id="KW-0347">Helicase</keyword>
<comment type="similarity">
    <text evidence="2 12">Belongs to the RuvB family.</text>
</comment>
<evidence type="ECO:0000256" key="7">
    <source>
        <dbReference type="ARBA" id="ARBA00023172"/>
    </source>
</evidence>
<dbReference type="EMBL" id="CM004479">
    <property type="protein sequence ID" value="OCT70933.1"/>
    <property type="molecule type" value="Genomic_DNA"/>
</dbReference>
<evidence type="ECO:0000256" key="2">
    <source>
        <dbReference type="ARBA" id="ARBA00007519"/>
    </source>
</evidence>
<dbReference type="InterPro" id="IPR041048">
    <property type="entry name" value="RuvB-like_C"/>
</dbReference>
<evidence type="ECO:0000256" key="9">
    <source>
        <dbReference type="ARBA" id="ARBA00024190"/>
    </source>
</evidence>
<evidence type="ECO:0000256" key="4">
    <source>
        <dbReference type="ARBA" id="ARBA00022801"/>
    </source>
</evidence>
<keyword evidence="12" id="KW-0805">Transcription regulation</keyword>
<dbReference type="Gene3D" id="3.40.50.300">
    <property type="entry name" value="P-loop containing nucleotide triphosphate hydrolases"/>
    <property type="match status" value="1"/>
</dbReference>
<dbReference type="InterPro" id="IPR027417">
    <property type="entry name" value="P-loop_NTPase"/>
</dbReference>
<evidence type="ECO:0000256" key="8">
    <source>
        <dbReference type="ARBA" id="ARBA00023242"/>
    </source>
</evidence>
<evidence type="ECO:0000259" key="14">
    <source>
        <dbReference type="Pfam" id="PF17856"/>
    </source>
</evidence>
<feature type="non-terminal residue" evidence="15">
    <location>
        <position position="1"/>
    </location>
</feature>
<name>A0A974CD44_XENLA</name>
<evidence type="ECO:0000256" key="12">
    <source>
        <dbReference type="RuleBase" id="RU363048"/>
    </source>
</evidence>
<keyword evidence="12" id="KW-0234">DNA repair</keyword>
<dbReference type="GO" id="GO:0003678">
    <property type="term" value="F:DNA helicase activity"/>
    <property type="evidence" value="ECO:0007669"/>
    <property type="project" value="UniProtKB-EC"/>
</dbReference>
<dbReference type="GO" id="GO:0006281">
    <property type="term" value="P:DNA repair"/>
    <property type="evidence" value="ECO:0007669"/>
    <property type="project" value="UniProtKB-KW"/>
</dbReference>
<dbReference type="Pfam" id="PF06068">
    <property type="entry name" value="TIP49"/>
    <property type="match status" value="1"/>
</dbReference>
<keyword evidence="6 12" id="KW-0067">ATP-binding</keyword>
<sequence>SPHGIPIDLLDRLLIISTSPYNEKETKQILKIRCEEEDVDMSEDACTVLTRIGLETSLRYSMQLITAASLVCRKRKGTEVQVDDIKRVYSLFLDESRSTQYMKEYQDAFMFNEMKTDTMDTS</sequence>
<dbReference type="OMA" id="RTSMYLN"/>
<dbReference type="SUPFAM" id="SSF52540">
    <property type="entry name" value="P-loop containing nucleoside triphosphate hydrolases"/>
    <property type="match status" value="1"/>
</dbReference>
<evidence type="ECO:0000256" key="1">
    <source>
        <dbReference type="ARBA" id="ARBA00004123"/>
    </source>
</evidence>
<evidence type="ECO:0000256" key="6">
    <source>
        <dbReference type="ARBA" id="ARBA00022840"/>
    </source>
</evidence>
<comment type="function">
    <text evidence="12">Proposed core component of the chromatin remodeling Ino80 complex which exhibits DNA- and nucleosome-activated ATPase activity and catalyzes ATP-dependent nucleosome sliding.</text>
</comment>
<keyword evidence="7 12" id="KW-0233">DNA recombination</keyword>
<protein>
    <recommendedName>
        <fullName evidence="12">RuvB-like helicase</fullName>
        <ecNumber evidence="12">3.6.4.12</ecNumber>
    </recommendedName>
</protein>
<dbReference type="GO" id="GO:0120293">
    <property type="term" value="C:dynein axonemal particle"/>
    <property type="evidence" value="ECO:0007669"/>
    <property type="project" value="UniProtKB-SubCell"/>
</dbReference>
<dbReference type="GO" id="GO:0006310">
    <property type="term" value="P:DNA recombination"/>
    <property type="evidence" value="ECO:0007669"/>
    <property type="project" value="UniProtKB-KW"/>
</dbReference>
<keyword evidence="4 12" id="KW-0378">Hydrolase</keyword>
<evidence type="ECO:0000256" key="5">
    <source>
        <dbReference type="ARBA" id="ARBA00022806"/>
    </source>
</evidence>
<keyword evidence="8 12" id="KW-0539">Nucleus</keyword>
<proteinExistence type="inferred from homology"/>
<comment type="subunit">
    <text evidence="11">Forms homohexameric rings. Can form a dodecamer with ruvbl2 made of two stacked hexameric rings. Is a component of the RNA polymerase II holoenzyme complex. Component of the chromatin-remodeling Ino80 complex. Component of some MLL1/MLL complex.</text>
</comment>
<dbReference type="PANTHER" id="PTHR11093">
    <property type="entry name" value="RUVB-RELATED REPTIN AND PONTIN"/>
    <property type="match status" value="1"/>
</dbReference>
<dbReference type="InterPro" id="IPR010339">
    <property type="entry name" value="TIP49_P-loop"/>
</dbReference>
<dbReference type="FunFam" id="1.10.8.60:FF:000010">
    <property type="entry name" value="RuvB-like helicase"/>
    <property type="match status" value="1"/>
</dbReference>
<dbReference type="Proteomes" id="UP000694892">
    <property type="component" value="Chromosome 7S"/>
</dbReference>
<dbReference type="GO" id="GO:0005634">
    <property type="term" value="C:nucleus"/>
    <property type="evidence" value="ECO:0007669"/>
    <property type="project" value="UniProtKB-SubCell"/>
</dbReference>
<dbReference type="GO" id="GO:0016787">
    <property type="term" value="F:hydrolase activity"/>
    <property type="evidence" value="ECO:0007669"/>
    <property type="project" value="UniProtKB-KW"/>
</dbReference>
<evidence type="ECO:0000259" key="13">
    <source>
        <dbReference type="Pfam" id="PF06068"/>
    </source>
</evidence>
<dbReference type="EC" id="3.6.4.12" evidence="12"/>
<evidence type="ECO:0000313" key="15">
    <source>
        <dbReference type="EMBL" id="OCT70933.1"/>
    </source>
</evidence>
<evidence type="ECO:0000313" key="16">
    <source>
        <dbReference type="Proteomes" id="UP000694892"/>
    </source>
</evidence>
<gene>
    <name evidence="15" type="ORF">XELAEV_180378471mg</name>
</gene>
<dbReference type="Pfam" id="PF17856">
    <property type="entry name" value="TIP49_C"/>
    <property type="match status" value="1"/>
</dbReference>
<dbReference type="Gene3D" id="1.10.8.60">
    <property type="match status" value="1"/>
</dbReference>
<evidence type="ECO:0000256" key="3">
    <source>
        <dbReference type="ARBA" id="ARBA00022741"/>
    </source>
</evidence>
<dbReference type="GO" id="GO:0005524">
    <property type="term" value="F:ATP binding"/>
    <property type="evidence" value="ECO:0007669"/>
    <property type="project" value="UniProtKB-KW"/>
</dbReference>
<dbReference type="InterPro" id="IPR027238">
    <property type="entry name" value="RuvB-like"/>
</dbReference>
<evidence type="ECO:0000256" key="11">
    <source>
        <dbReference type="ARBA" id="ARBA00061744"/>
    </source>
</evidence>
<reference evidence="16" key="1">
    <citation type="journal article" date="2016" name="Nature">
        <title>Genome evolution in the allotetraploid frog Xenopus laevis.</title>
        <authorList>
            <person name="Session A.M."/>
            <person name="Uno Y."/>
            <person name="Kwon T."/>
            <person name="Chapman J.A."/>
            <person name="Toyoda A."/>
            <person name="Takahashi S."/>
            <person name="Fukui A."/>
            <person name="Hikosaka A."/>
            <person name="Suzuki A."/>
            <person name="Kondo M."/>
            <person name="van Heeringen S.J."/>
            <person name="Quigley I."/>
            <person name="Heinz S."/>
            <person name="Ogino H."/>
            <person name="Ochi H."/>
            <person name="Hellsten U."/>
            <person name="Lyons J.B."/>
            <person name="Simakov O."/>
            <person name="Putnam N."/>
            <person name="Stites J."/>
            <person name="Kuroki Y."/>
            <person name="Tanaka T."/>
            <person name="Michiue T."/>
            <person name="Watanabe M."/>
            <person name="Bogdanovic O."/>
            <person name="Lister R."/>
            <person name="Georgiou G."/>
            <person name="Paranjpe S.S."/>
            <person name="van Kruijsbergen I."/>
            <person name="Shu S."/>
            <person name="Carlson J."/>
            <person name="Kinoshita T."/>
            <person name="Ohta Y."/>
            <person name="Mawaribuchi S."/>
            <person name="Jenkins J."/>
            <person name="Grimwood J."/>
            <person name="Schmutz J."/>
            <person name="Mitros T."/>
            <person name="Mozaffari S.V."/>
            <person name="Suzuki Y."/>
            <person name="Haramoto Y."/>
            <person name="Yamamoto T.S."/>
            <person name="Takagi C."/>
            <person name="Heald R."/>
            <person name="Miller K."/>
            <person name="Haudenschild C."/>
            <person name="Kitzman J."/>
            <person name="Nakayama T."/>
            <person name="Izutsu Y."/>
            <person name="Robert J."/>
            <person name="Fortriede J."/>
            <person name="Burns K."/>
            <person name="Lotay V."/>
            <person name="Karimi K."/>
            <person name="Yasuoka Y."/>
            <person name="Dichmann D.S."/>
            <person name="Flajnik M.F."/>
            <person name="Houston D.W."/>
            <person name="Shendure J."/>
            <person name="DuPasquier L."/>
            <person name="Vize P.D."/>
            <person name="Zorn A.M."/>
            <person name="Ito M."/>
            <person name="Marcotte E.M."/>
            <person name="Wallingford J.B."/>
            <person name="Ito Y."/>
            <person name="Asashima M."/>
            <person name="Ueno N."/>
            <person name="Matsuda Y."/>
            <person name="Veenstra G.J."/>
            <person name="Fujiyama A."/>
            <person name="Harland R.M."/>
            <person name="Taira M."/>
            <person name="Rokhsar D.S."/>
        </authorList>
    </citation>
    <scope>NUCLEOTIDE SEQUENCE [LARGE SCALE GENOMIC DNA]</scope>
    <source>
        <strain evidence="16">J</strain>
    </source>
</reference>
<comment type="subcellular location">
    <subcellularLocation>
        <location evidence="9">Dynein axonemal particle</location>
    </subcellularLocation>
    <subcellularLocation>
        <location evidence="1 12">Nucleus</location>
    </subcellularLocation>
</comment>